<protein>
    <submittedName>
        <fullName evidence="3">Uncharacterized protein</fullName>
    </submittedName>
</protein>
<organism evidence="3 4">
    <name type="scientific">Adineta steineri</name>
    <dbReference type="NCBI Taxonomy" id="433720"/>
    <lineage>
        <taxon>Eukaryota</taxon>
        <taxon>Metazoa</taxon>
        <taxon>Spiralia</taxon>
        <taxon>Gnathifera</taxon>
        <taxon>Rotifera</taxon>
        <taxon>Eurotatoria</taxon>
        <taxon>Bdelloidea</taxon>
        <taxon>Adinetida</taxon>
        <taxon>Adinetidae</taxon>
        <taxon>Adineta</taxon>
    </lineage>
</organism>
<keyword evidence="1" id="KW-0812">Transmembrane</keyword>
<dbReference type="EMBL" id="CAJOAZ010000739">
    <property type="protein sequence ID" value="CAF3705613.1"/>
    <property type="molecule type" value="Genomic_DNA"/>
</dbReference>
<evidence type="ECO:0000313" key="4">
    <source>
        <dbReference type="Proteomes" id="UP000663844"/>
    </source>
</evidence>
<evidence type="ECO:0000313" key="3">
    <source>
        <dbReference type="EMBL" id="CAF3705613.1"/>
    </source>
</evidence>
<proteinExistence type="predicted"/>
<dbReference type="Proteomes" id="UP000663845">
    <property type="component" value="Unassembled WGS sequence"/>
</dbReference>
<sequence length="205" mass="22954">MSNKALISSVLVNMLPTFSTGSNSFFSRFVMISTIFVLFITFLPYASSSPTPSSISMESNNNNNIDNKIVHGSNAFMFNPNNYQTNLQDDSSAPSSSSSSVHEQQISAPSSPIWFGQPRTQANQFLMSHVNDNDIIVPKWFVRHNNNDDDDDDDDEINDYIPSGIVVNKRSSYYNAGGHQTLKKRKQQAKPPMEVMNEIVNSIYL</sequence>
<dbReference type="EMBL" id="CAJNOG010000608">
    <property type="protein sequence ID" value="CAF1313711.1"/>
    <property type="molecule type" value="Genomic_DNA"/>
</dbReference>
<gene>
    <name evidence="2" type="ORF">JYZ213_LOCUS33003</name>
    <name evidence="3" type="ORF">OXD698_LOCUS12592</name>
</gene>
<name>A0A818VE72_9BILA</name>
<dbReference type="AlphaFoldDB" id="A0A818VE72"/>
<evidence type="ECO:0000256" key="1">
    <source>
        <dbReference type="SAM" id="Phobius"/>
    </source>
</evidence>
<evidence type="ECO:0000313" key="2">
    <source>
        <dbReference type="EMBL" id="CAF1313711.1"/>
    </source>
</evidence>
<keyword evidence="1" id="KW-1133">Transmembrane helix</keyword>
<keyword evidence="1" id="KW-0472">Membrane</keyword>
<comment type="caution">
    <text evidence="3">The sequence shown here is derived from an EMBL/GenBank/DDBJ whole genome shotgun (WGS) entry which is preliminary data.</text>
</comment>
<dbReference type="Proteomes" id="UP000663844">
    <property type="component" value="Unassembled WGS sequence"/>
</dbReference>
<accession>A0A818VE72</accession>
<feature type="transmembrane region" description="Helical" evidence="1">
    <location>
        <begin position="29"/>
        <end position="47"/>
    </location>
</feature>
<reference evidence="3" key="1">
    <citation type="submission" date="2021-02" db="EMBL/GenBank/DDBJ databases">
        <authorList>
            <person name="Nowell W R."/>
        </authorList>
    </citation>
    <scope>NUCLEOTIDE SEQUENCE</scope>
</reference>